<proteinExistence type="predicted"/>
<feature type="compositionally biased region" description="Basic and acidic residues" evidence="1">
    <location>
        <begin position="88"/>
        <end position="102"/>
    </location>
</feature>
<dbReference type="STRING" id="137733.SAMN05421767_13117"/>
<keyword evidence="4" id="KW-1185">Reference proteome</keyword>
<accession>A0A1H9MW94</accession>
<keyword evidence="2" id="KW-0472">Membrane</keyword>
<dbReference type="AlphaFoldDB" id="A0A1H9MW94"/>
<organism evidence="3 4">
    <name type="scientific">Granulicatella balaenopterae</name>
    <dbReference type="NCBI Taxonomy" id="137733"/>
    <lineage>
        <taxon>Bacteria</taxon>
        <taxon>Bacillati</taxon>
        <taxon>Bacillota</taxon>
        <taxon>Bacilli</taxon>
        <taxon>Lactobacillales</taxon>
        <taxon>Carnobacteriaceae</taxon>
        <taxon>Granulicatella</taxon>
    </lineage>
</organism>
<evidence type="ECO:0000313" key="3">
    <source>
        <dbReference type="EMBL" id="SER27990.1"/>
    </source>
</evidence>
<keyword evidence="2" id="KW-1133">Transmembrane helix</keyword>
<dbReference type="RefSeq" id="WP_089747268.1">
    <property type="nucleotide sequence ID" value="NZ_FOGF01000031.1"/>
</dbReference>
<feature type="compositionally biased region" description="Basic residues" evidence="1">
    <location>
        <begin position="74"/>
        <end position="83"/>
    </location>
</feature>
<protein>
    <submittedName>
        <fullName evidence="3">Uncharacterized protein</fullName>
    </submittedName>
</protein>
<feature type="transmembrane region" description="Helical" evidence="2">
    <location>
        <begin position="6"/>
        <end position="24"/>
    </location>
</feature>
<dbReference type="Proteomes" id="UP000198556">
    <property type="component" value="Unassembled WGS sequence"/>
</dbReference>
<gene>
    <name evidence="3" type="ORF">SAMN05421767_13117</name>
</gene>
<name>A0A1H9MW94_9LACT</name>
<feature type="region of interest" description="Disordered" evidence="1">
    <location>
        <begin position="49"/>
        <end position="113"/>
    </location>
</feature>
<evidence type="ECO:0000256" key="1">
    <source>
        <dbReference type="SAM" id="MobiDB-lite"/>
    </source>
</evidence>
<evidence type="ECO:0000256" key="2">
    <source>
        <dbReference type="SAM" id="Phobius"/>
    </source>
</evidence>
<evidence type="ECO:0000313" key="4">
    <source>
        <dbReference type="Proteomes" id="UP000198556"/>
    </source>
</evidence>
<keyword evidence="2" id="KW-0812">Transmembrane</keyword>
<sequence>MGGFFYLFIVYVIIIFFGKIAENIKKQSTPSAKKSSTFLNELTSLLEDDSQPHKKQVMNTPSKKRNKQQIQNTQKKHAKKQTSLKRNATKEISQKRNARRNDATASKPMNQTLETKNRVVFPVSELENPKSLATTSQKNTDATAILCDLFMELQDYLRGVSLESLPISRLDREFIAEFMTISNDGFHYTSRHEFIVLAGRFERIVFKNPGLPDPFVKRIKKITDYVVFLQTGQKNTAKPAKEVMKATSTKAKKPVMKLNKLTQMVVYKEIFDKPVSKR</sequence>
<reference evidence="3 4" key="1">
    <citation type="submission" date="2016-10" db="EMBL/GenBank/DDBJ databases">
        <authorList>
            <person name="de Groot N.N."/>
        </authorList>
    </citation>
    <scope>NUCLEOTIDE SEQUENCE [LARGE SCALE GENOMIC DNA]</scope>
    <source>
        <strain evidence="3 4">DSM 15827</strain>
    </source>
</reference>
<feature type="compositionally biased region" description="Polar residues" evidence="1">
    <location>
        <begin position="103"/>
        <end position="113"/>
    </location>
</feature>
<dbReference type="EMBL" id="FOGF01000031">
    <property type="protein sequence ID" value="SER27990.1"/>
    <property type="molecule type" value="Genomic_DNA"/>
</dbReference>